<dbReference type="SUPFAM" id="SSF53383">
    <property type="entry name" value="PLP-dependent transferases"/>
    <property type="match status" value="1"/>
</dbReference>
<dbReference type="GO" id="GO:0004375">
    <property type="term" value="F:glycine dehydrogenase (decarboxylating) activity"/>
    <property type="evidence" value="ECO:0007669"/>
    <property type="project" value="InterPro"/>
</dbReference>
<dbReference type="AlphaFoldDB" id="A0AAN9EN32"/>
<accession>A0AAN9EN32</accession>
<keyword evidence="4" id="KW-1185">Reference proteome</keyword>
<dbReference type="PANTHER" id="PTHR11773:SF1">
    <property type="entry name" value="GLYCINE DEHYDROGENASE (DECARBOXYLATING), MITOCHONDRIAL"/>
    <property type="match status" value="1"/>
</dbReference>
<dbReference type="GO" id="GO:0009941">
    <property type="term" value="C:chloroplast envelope"/>
    <property type="evidence" value="ECO:0007669"/>
    <property type="project" value="TreeGrafter"/>
</dbReference>
<dbReference type="InterPro" id="IPR020581">
    <property type="entry name" value="GDC_P"/>
</dbReference>
<reference evidence="3 4" key="1">
    <citation type="submission" date="2024-01" db="EMBL/GenBank/DDBJ databases">
        <title>The genomes of 5 underutilized Papilionoideae crops provide insights into root nodulation and disease resistanc.</title>
        <authorList>
            <person name="Yuan L."/>
        </authorList>
    </citation>
    <scope>NUCLEOTIDE SEQUENCE [LARGE SCALE GENOMIC DNA]</scope>
    <source>
        <strain evidence="3">ZHUSHIDOU_FW_LH</strain>
        <tissue evidence="3">Leaf</tissue>
    </source>
</reference>
<protein>
    <recommendedName>
        <fullName evidence="2">Glycine dehydrogenase C-terminal domain-containing protein</fullName>
    </recommendedName>
</protein>
<dbReference type="PANTHER" id="PTHR11773">
    <property type="entry name" value="GLYCINE DEHYDROGENASE, DECARBOXYLATING"/>
    <property type="match status" value="1"/>
</dbReference>
<feature type="domain" description="Glycine dehydrogenase C-terminal" evidence="2">
    <location>
        <begin position="46"/>
        <end position="84"/>
    </location>
</feature>
<sequence>MKRFTDAKPLNVVSSSSSMNDSIKHFVFESSELESGTSSSGKMPRTKAELDRFCDALISFREEIAEIEKGKTDITNNVLKVAPHPPSPAQGRCMTKPYSQDYAAFPDSWLRVSKFWPSTGRVDNAYVDDNLICTLQPASHVVEEQAAATA</sequence>
<dbReference type="Pfam" id="PF21478">
    <property type="entry name" value="GcvP2_C"/>
    <property type="match status" value="1"/>
</dbReference>
<keyword evidence="1" id="KW-0663">Pyridoxal phosphate</keyword>
<dbReference type="GO" id="GO:0005960">
    <property type="term" value="C:glycine cleavage complex"/>
    <property type="evidence" value="ECO:0007669"/>
    <property type="project" value="TreeGrafter"/>
</dbReference>
<dbReference type="GO" id="GO:0019464">
    <property type="term" value="P:glycine decarboxylation via glycine cleavage system"/>
    <property type="evidence" value="ECO:0007669"/>
    <property type="project" value="TreeGrafter"/>
</dbReference>
<gene>
    <name evidence="3" type="ORF">RIF29_25052</name>
</gene>
<evidence type="ECO:0000313" key="4">
    <source>
        <dbReference type="Proteomes" id="UP001372338"/>
    </source>
</evidence>
<name>A0AAN9EN32_CROPI</name>
<dbReference type="GO" id="GO:0016594">
    <property type="term" value="F:glycine binding"/>
    <property type="evidence" value="ECO:0007669"/>
    <property type="project" value="TreeGrafter"/>
</dbReference>
<dbReference type="GO" id="GO:0005739">
    <property type="term" value="C:mitochondrion"/>
    <property type="evidence" value="ECO:0007669"/>
    <property type="project" value="TreeGrafter"/>
</dbReference>
<dbReference type="InterPro" id="IPR049316">
    <property type="entry name" value="GDC-P_C"/>
</dbReference>
<evidence type="ECO:0000259" key="2">
    <source>
        <dbReference type="Pfam" id="PF21478"/>
    </source>
</evidence>
<evidence type="ECO:0000256" key="1">
    <source>
        <dbReference type="ARBA" id="ARBA00022898"/>
    </source>
</evidence>
<proteinExistence type="predicted"/>
<dbReference type="Proteomes" id="UP001372338">
    <property type="component" value="Unassembled WGS sequence"/>
</dbReference>
<dbReference type="GO" id="GO:0048046">
    <property type="term" value="C:apoplast"/>
    <property type="evidence" value="ECO:0007669"/>
    <property type="project" value="TreeGrafter"/>
</dbReference>
<dbReference type="InterPro" id="IPR015424">
    <property type="entry name" value="PyrdxlP-dep_Trfase"/>
</dbReference>
<dbReference type="GO" id="GO:0030170">
    <property type="term" value="F:pyridoxal phosphate binding"/>
    <property type="evidence" value="ECO:0007669"/>
    <property type="project" value="TreeGrafter"/>
</dbReference>
<organism evidence="3 4">
    <name type="scientific">Crotalaria pallida</name>
    <name type="common">Smooth rattlebox</name>
    <name type="synonym">Crotalaria striata</name>
    <dbReference type="NCBI Taxonomy" id="3830"/>
    <lineage>
        <taxon>Eukaryota</taxon>
        <taxon>Viridiplantae</taxon>
        <taxon>Streptophyta</taxon>
        <taxon>Embryophyta</taxon>
        <taxon>Tracheophyta</taxon>
        <taxon>Spermatophyta</taxon>
        <taxon>Magnoliopsida</taxon>
        <taxon>eudicotyledons</taxon>
        <taxon>Gunneridae</taxon>
        <taxon>Pentapetalae</taxon>
        <taxon>rosids</taxon>
        <taxon>fabids</taxon>
        <taxon>Fabales</taxon>
        <taxon>Fabaceae</taxon>
        <taxon>Papilionoideae</taxon>
        <taxon>50 kb inversion clade</taxon>
        <taxon>genistoids sensu lato</taxon>
        <taxon>core genistoids</taxon>
        <taxon>Crotalarieae</taxon>
        <taxon>Crotalaria</taxon>
    </lineage>
</organism>
<dbReference type="EMBL" id="JAYWIO010000005">
    <property type="protein sequence ID" value="KAK7259445.1"/>
    <property type="molecule type" value="Genomic_DNA"/>
</dbReference>
<comment type="caution">
    <text evidence="3">The sequence shown here is derived from an EMBL/GenBank/DDBJ whole genome shotgun (WGS) entry which is preliminary data.</text>
</comment>
<evidence type="ECO:0000313" key="3">
    <source>
        <dbReference type="EMBL" id="KAK7259445.1"/>
    </source>
</evidence>